<organism evidence="2 3">
    <name type="scientific">Tritrichomonas musculus</name>
    <dbReference type="NCBI Taxonomy" id="1915356"/>
    <lineage>
        <taxon>Eukaryota</taxon>
        <taxon>Metamonada</taxon>
        <taxon>Parabasalia</taxon>
        <taxon>Tritrichomonadida</taxon>
        <taxon>Tritrichomonadidae</taxon>
        <taxon>Tritrichomonas</taxon>
    </lineage>
</organism>
<feature type="coiled-coil region" evidence="1">
    <location>
        <begin position="353"/>
        <end position="426"/>
    </location>
</feature>
<reference evidence="2 3" key="1">
    <citation type="submission" date="2024-04" db="EMBL/GenBank/DDBJ databases">
        <title>Tritrichomonas musculus Genome.</title>
        <authorList>
            <person name="Alves-Ferreira E."/>
            <person name="Grigg M."/>
            <person name="Lorenzi H."/>
            <person name="Galac M."/>
        </authorList>
    </citation>
    <scope>NUCLEOTIDE SEQUENCE [LARGE SCALE GENOMIC DNA]</scope>
    <source>
        <strain evidence="2 3">EAF2021</strain>
    </source>
</reference>
<evidence type="ECO:0000313" key="2">
    <source>
        <dbReference type="EMBL" id="KAK8853786.1"/>
    </source>
</evidence>
<keyword evidence="3" id="KW-1185">Reference proteome</keyword>
<protein>
    <submittedName>
        <fullName evidence="2">Uncharacterized protein</fullName>
    </submittedName>
</protein>
<sequence length="433" mass="52243">MDKNSSIKKHPLLQYDFSEDGIDEFETDLVTIELESNQKISINYSQLCKHSQLIRNKYLISDVRSQLPKDIQKFQQENKIKSSNLKSFFKLIQDEDIEMTNDKYFDFYKLSEFFQVKSLSKNLEKYYERSISNIDFIIQFILNEIETNENSECQLNFSLQMERILANHINEFLKNESTVKLPSSFVFRILQESNEEEYPMSEIFNLIIKSIDKFCILFSFIDLKRITNDQFSELYEKYSKPENEKFFKYLPCNLDYINELKTKNKKYLTDVDHLQKENSFLSKNISKIESELLQTNQKYQQLNTQFQEREKEFQKEKSNLQLKIFELNQIIQQNNKGYQKRDDELNQIIQQNINTYQKREDEFNQVIKNLNLQLNDTKKNFERTRLQFLAKENEYEQNKSNFLSQIKELKLKNTSLQSSLNKLMHENYQYHNN</sequence>
<dbReference type="EMBL" id="JAPFFF010000021">
    <property type="protein sequence ID" value="KAK8853786.1"/>
    <property type="molecule type" value="Genomic_DNA"/>
</dbReference>
<accession>A0ABR2HXP3</accession>
<proteinExistence type="predicted"/>
<gene>
    <name evidence="2" type="ORF">M9Y10_016329</name>
</gene>
<comment type="caution">
    <text evidence="2">The sequence shown here is derived from an EMBL/GenBank/DDBJ whole genome shotgun (WGS) entry which is preliminary data.</text>
</comment>
<feature type="coiled-coil region" evidence="1">
    <location>
        <begin position="257"/>
        <end position="323"/>
    </location>
</feature>
<dbReference type="Proteomes" id="UP001470230">
    <property type="component" value="Unassembled WGS sequence"/>
</dbReference>
<evidence type="ECO:0000256" key="1">
    <source>
        <dbReference type="SAM" id="Coils"/>
    </source>
</evidence>
<evidence type="ECO:0000313" key="3">
    <source>
        <dbReference type="Proteomes" id="UP001470230"/>
    </source>
</evidence>
<name>A0ABR2HXP3_9EUKA</name>
<keyword evidence="1" id="KW-0175">Coiled coil</keyword>